<protein>
    <recommendedName>
        <fullName evidence="1">DUF7740 domain-containing protein</fullName>
    </recommendedName>
</protein>
<evidence type="ECO:0000259" key="1">
    <source>
        <dbReference type="Pfam" id="PF24886"/>
    </source>
</evidence>
<evidence type="ECO:0000313" key="2">
    <source>
        <dbReference type="EMBL" id="SEI98180.1"/>
    </source>
</evidence>
<reference evidence="2 3" key="1">
    <citation type="submission" date="2016-10" db="EMBL/GenBank/DDBJ databases">
        <authorList>
            <person name="de Groot N.N."/>
        </authorList>
    </citation>
    <scope>NUCLEOTIDE SEQUENCE [LARGE SCALE GENOMIC DNA]</scope>
    <source>
        <strain evidence="2 3">DSM 1041</strain>
    </source>
</reference>
<dbReference type="AlphaFoldDB" id="A0A1H6VC29"/>
<dbReference type="EMBL" id="FNYO01000030">
    <property type="protein sequence ID" value="SEI98180.1"/>
    <property type="molecule type" value="Genomic_DNA"/>
</dbReference>
<dbReference type="Pfam" id="PF24886">
    <property type="entry name" value="DUF7740"/>
    <property type="match status" value="1"/>
</dbReference>
<dbReference type="Proteomes" id="UP000199005">
    <property type="component" value="Unassembled WGS sequence"/>
</dbReference>
<evidence type="ECO:0000313" key="3">
    <source>
        <dbReference type="Proteomes" id="UP000199005"/>
    </source>
</evidence>
<dbReference type="STRING" id="170623.SAMN04244579_02679"/>
<dbReference type="RefSeq" id="WP_090900137.1">
    <property type="nucleotide sequence ID" value="NZ_FNYO01000030.1"/>
</dbReference>
<accession>A0A1H6VC29</accession>
<name>A0A1H6VC29_9GAMM</name>
<feature type="domain" description="DUF7740" evidence="1">
    <location>
        <begin position="31"/>
        <end position="82"/>
    </location>
</feature>
<organism evidence="2 3">
    <name type="scientific">Azotobacter beijerinckii</name>
    <dbReference type="NCBI Taxonomy" id="170623"/>
    <lineage>
        <taxon>Bacteria</taxon>
        <taxon>Pseudomonadati</taxon>
        <taxon>Pseudomonadota</taxon>
        <taxon>Gammaproteobacteria</taxon>
        <taxon>Pseudomonadales</taxon>
        <taxon>Pseudomonadaceae</taxon>
        <taxon>Azotobacter</taxon>
    </lineage>
</organism>
<sequence length="150" mass="16797">MSAALQMLSGIGHMPAFLMDTRSAKVNPLCYALAMAWALKEHGTAAAVRATARRVASDVFRPHQPKVKRLAKELDDDAVMKHATQVVDDVCEVLGILPGVPFPVKKPEPVELVEPPRCHLKPMRLAGYHKHRHWKCQHCSHTKTLNWQEP</sequence>
<gene>
    <name evidence="2" type="ORF">SAMN04244579_02679</name>
</gene>
<dbReference type="InterPro" id="IPR056642">
    <property type="entry name" value="DUF7740"/>
</dbReference>
<proteinExistence type="predicted"/>